<dbReference type="InterPro" id="IPR023375">
    <property type="entry name" value="ADC_dom_sf"/>
</dbReference>
<reference evidence="1 2" key="1">
    <citation type="submission" date="2016-10" db="EMBL/GenBank/DDBJ databases">
        <authorList>
            <person name="de Groot N.N."/>
        </authorList>
    </citation>
    <scope>NUCLEOTIDE SEQUENCE [LARGE SCALE GENOMIC DNA]</scope>
    <source>
        <strain evidence="1 2">47C3B</strain>
    </source>
</reference>
<dbReference type="STRING" id="1391627.SAMN05216464_102266"/>
<accession>A0A1G6WQW5</accession>
<dbReference type="Proteomes" id="UP000199072">
    <property type="component" value="Unassembled WGS sequence"/>
</dbReference>
<evidence type="ECO:0000313" key="2">
    <source>
        <dbReference type="Proteomes" id="UP000199072"/>
    </source>
</evidence>
<dbReference type="Pfam" id="PF09844">
    <property type="entry name" value="DUF2071"/>
    <property type="match status" value="1"/>
</dbReference>
<evidence type="ECO:0000313" key="1">
    <source>
        <dbReference type="EMBL" id="SDD68174.1"/>
    </source>
</evidence>
<dbReference type="InterPro" id="IPR018644">
    <property type="entry name" value="DUF2071"/>
</dbReference>
<sequence>MPKRQFLKAQWKNLVMLNYEVDPKILDEYLPPGTELDLWEGKALVSMVGFMFQDTKVLGIKWPLHVNFEEVNLRFYVKHFNGTEWKRGAVFVSEIVPKSLIALIANNLYKEHYSAMPMRSSVTATSDGHTQFLYEWKLNGCWNKLGATASDELLDIKPGSAEEFIFEHYWGYNKLSTISTMEYQVEHISWQTGKVRDYVFDADVETLYGKAFEPFLKKEPVSAFFAVGSDIKVRMGDKIVVKQ</sequence>
<keyword evidence="2" id="KW-1185">Reference proteome</keyword>
<dbReference type="PANTHER" id="PTHR39186">
    <property type="entry name" value="DUF2071 FAMILY PROTEIN"/>
    <property type="match status" value="1"/>
</dbReference>
<gene>
    <name evidence="1" type="ORF">SAMN05216464_102266</name>
</gene>
<evidence type="ECO:0008006" key="3">
    <source>
        <dbReference type="Google" id="ProtNLM"/>
    </source>
</evidence>
<proteinExistence type="predicted"/>
<name>A0A1G6WQW5_9SPHI</name>
<dbReference type="PANTHER" id="PTHR39186:SF1">
    <property type="entry name" value="DUF2071 DOMAIN-CONTAINING PROTEIN"/>
    <property type="match status" value="1"/>
</dbReference>
<dbReference type="RefSeq" id="WP_091145945.1">
    <property type="nucleotide sequence ID" value="NZ_FNAI01000002.1"/>
</dbReference>
<organism evidence="1 2">
    <name type="scientific">Mucilaginibacter pineti</name>
    <dbReference type="NCBI Taxonomy" id="1391627"/>
    <lineage>
        <taxon>Bacteria</taxon>
        <taxon>Pseudomonadati</taxon>
        <taxon>Bacteroidota</taxon>
        <taxon>Sphingobacteriia</taxon>
        <taxon>Sphingobacteriales</taxon>
        <taxon>Sphingobacteriaceae</taxon>
        <taxon>Mucilaginibacter</taxon>
    </lineage>
</organism>
<dbReference type="OrthoDB" id="1421826at2"/>
<protein>
    <recommendedName>
        <fullName evidence="3">DUF2071 domain-containing protein</fullName>
    </recommendedName>
</protein>
<dbReference type="EMBL" id="FNAI01000002">
    <property type="protein sequence ID" value="SDD68174.1"/>
    <property type="molecule type" value="Genomic_DNA"/>
</dbReference>
<dbReference type="SUPFAM" id="SSF160104">
    <property type="entry name" value="Acetoacetate decarboxylase-like"/>
    <property type="match status" value="1"/>
</dbReference>
<dbReference type="AlphaFoldDB" id="A0A1G6WQW5"/>